<dbReference type="EMBL" id="AZYO01000018">
    <property type="protein sequence ID" value="KOS56434.1"/>
    <property type="molecule type" value="Genomic_DNA"/>
</dbReference>
<dbReference type="RefSeq" id="WP_054372425.1">
    <property type="nucleotide sequence ID" value="NZ_AZYO01000018.1"/>
</dbReference>
<proteinExistence type="predicted"/>
<protein>
    <submittedName>
        <fullName evidence="2">Uncharacterized protein</fullName>
    </submittedName>
</protein>
<dbReference type="PATRIC" id="fig|1441923.3.peg.2102"/>
<reference evidence="2 3" key="1">
    <citation type="journal article" date="2015" name="Genome Announc.">
        <title>Draft Genome Sequence of Rhodococcus rhodochrous Strain KG-21, a Soil Isolate from Oil Fields of Krishna-Godavari Basin, India.</title>
        <authorList>
            <person name="Dawar C."/>
            <person name="Aggarwal R.K."/>
        </authorList>
    </citation>
    <scope>NUCLEOTIDE SEQUENCE [LARGE SCALE GENOMIC DNA]</scope>
    <source>
        <strain evidence="2 3">KG-21</strain>
    </source>
</reference>
<feature type="region of interest" description="Disordered" evidence="1">
    <location>
        <begin position="16"/>
        <end position="61"/>
    </location>
</feature>
<feature type="compositionally biased region" description="Low complexity" evidence="1">
    <location>
        <begin position="44"/>
        <end position="61"/>
    </location>
</feature>
<dbReference type="AlphaFoldDB" id="A0A0M8PH39"/>
<evidence type="ECO:0000313" key="3">
    <source>
        <dbReference type="Proteomes" id="UP000037712"/>
    </source>
</evidence>
<sequence>MAKTTKTQDVVTYTDADGNQHWAAEDSKAYQDHLREQDSKKKSSSSSSTSPSSTTVTTPKG</sequence>
<accession>A0A0M8PH39</accession>
<name>A0A0M8PH39_RHORH</name>
<comment type="caution">
    <text evidence="2">The sequence shown here is derived from an EMBL/GenBank/DDBJ whole genome shotgun (WGS) entry which is preliminary data.</text>
</comment>
<feature type="compositionally biased region" description="Basic and acidic residues" evidence="1">
    <location>
        <begin position="23"/>
        <end position="41"/>
    </location>
</feature>
<gene>
    <name evidence="2" type="ORF">Z051_09485</name>
</gene>
<dbReference type="Proteomes" id="UP000037712">
    <property type="component" value="Unassembled WGS sequence"/>
</dbReference>
<organism evidence="2 3">
    <name type="scientific">Rhodococcus rhodochrous KG-21</name>
    <dbReference type="NCBI Taxonomy" id="1441923"/>
    <lineage>
        <taxon>Bacteria</taxon>
        <taxon>Bacillati</taxon>
        <taxon>Actinomycetota</taxon>
        <taxon>Actinomycetes</taxon>
        <taxon>Mycobacteriales</taxon>
        <taxon>Nocardiaceae</taxon>
        <taxon>Rhodococcus</taxon>
    </lineage>
</organism>
<evidence type="ECO:0000313" key="2">
    <source>
        <dbReference type="EMBL" id="KOS56434.1"/>
    </source>
</evidence>
<evidence type="ECO:0000256" key="1">
    <source>
        <dbReference type="SAM" id="MobiDB-lite"/>
    </source>
</evidence>
<reference evidence="3" key="2">
    <citation type="submission" date="2015-01" db="EMBL/GenBank/DDBJ databases">
        <title>Draft genome sequence of potential hydrocarbon metabolising strain of Rhodococcus rhodochrous.</title>
        <authorList>
            <person name="Aggarwal R.K."/>
            <person name="Dawar C."/>
        </authorList>
    </citation>
    <scope>NUCLEOTIDE SEQUENCE [LARGE SCALE GENOMIC DNA]</scope>
    <source>
        <strain evidence="3">KG-21</strain>
    </source>
</reference>